<dbReference type="PANTHER" id="PTHR33392:SF6">
    <property type="entry name" value="POLYISOPRENYL-TEICHOIC ACID--PEPTIDOGLYCAN TEICHOIC ACID TRANSFERASE TAGU"/>
    <property type="match status" value="1"/>
</dbReference>
<evidence type="ECO:0000313" key="4">
    <source>
        <dbReference type="EMBL" id="KNY27007.1"/>
    </source>
</evidence>
<evidence type="ECO:0000256" key="1">
    <source>
        <dbReference type="ARBA" id="ARBA00006068"/>
    </source>
</evidence>
<evidence type="ECO:0000313" key="5">
    <source>
        <dbReference type="Proteomes" id="UP000036923"/>
    </source>
</evidence>
<dbReference type="EMBL" id="LGTC01000001">
    <property type="protein sequence ID" value="KNY27007.1"/>
    <property type="molecule type" value="Genomic_DNA"/>
</dbReference>
<proteinExistence type="inferred from homology"/>
<dbReference type="PANTHER" id="PTHR33392">
    <property type="entry name" value="POLYISOPRENYL-TEICHOIC ACID--PEPTIDOGLYCAN TEICHOIC ACID TRANSFERASE TAGU"/>
    <property type="match status" value="1"/>
</dbReference>
<keyword evidence="5" id="KW-1185">Reference proteome</keyword>
<organism evidence="4 5">
    <name type="scientific">Pseudobacteroides cellulosolvens ATCC 35603 = DSM 2933</name>
    <dbReference type="NCBI Taxonomy" id="398512"/>
    <lineage>
        <taxon>Bacteria</taxon>
        <taxon>Bacillati</taxon>
        <taxon>Bacillota</taxon>
        <taxon>Clostridia</taxon>
        <taxon>Eubacteriales</taxon>
        <taxon>Oscillospiraceae</taxon>
        <taxon>Pseudobacteroides</taxon>
    </lineage>
</organism>
<dbReference type="InterPro" id="IPR004474">
    <property type="entry name" value="LytR_CpsA_psr"/>
</dbReference>
<protein>
    <submittedName>
        <fullName evidence="4">Cell envelope-related transcriptional attenuator</fullName>
    </submittedName>
</protein>
<comment type="caution">
    <text evidence="4">The sequence shown here is derived from an EMBL/GenBank/DDBJ whole genome shotgun (WGS) entry which is preliminary data.</text>
</comment>
<name>A0A0L6JNR1_9FIRM</name>
<dbReference type="NCBIfam" id="TIGR00350">
    <property type="entry name" value="lytR_cpsA_psr"/>
    <property type="match status" value="1"/>
</dbReference>
<dbReference type="InterPro" id="IPR050922">
    <property type="entry name" value="LytR/CpsA/Psr_CW_biosynth"/>
</dbReference>
<keyword evidence="2" id="KW-0472">Membrane</keyword>
<dbReference type="OrthoDB" id="9782542at2"/>
<dbReference type="STRING" id="398512.Bccel_2272"/>
<dbReference type="Gene3D" id="3.40.630.190">
    <property type="entry name" value="LCP protein"/>
    <property type="match status" value="1"/>
</dbReference>
<dbReference type="Proteomes" id="UP000036923">
    <property type="component" value="Unassembled WGS sequence"/>
</dbReference>
<keyword evidence="2" id="KW-1133">Transmembrane helix</keyword>
<gene>
    <name evidence="4" type="ORF">Bccel_2272</name>
</gene>
<dbReference type="eggNOG" id="COG1316">
    <property type="taxonomic scope" value="Bacteria"/>
</dbReference>
<accession>A0A0L6JNR1</accession>
<dbReference type="Pfam" id="PF03816">
    <property type="entry name" value="LytR_cpsA_psr"/>
    <property type="match status" value="1"/>
</dbReference>
<sequence length="359" mass="40328">MKKYRGEIFFSIVGIVCGIVAYFIIINFFWVDKPVEMAPVVIQNTPTIPSTPTQCVTPTIIPTAEVIDYNSIPGVTEGQSYPENLVAEGSRNILIIGEDKVAGLYDTIGILSMDDDGKVAKIIMIPRDMYVNYNKKVRHHLETTGRAKNSAFYKINAAYNIGIKMNYEGKFNAGSINFLADIMKEVFRIEIRDYIKINTEGFKQVVDLFGGVDIYVPYVMDYDDPFQGLSIHLKKGSQHLNGTQAEGFVRYRQGYDENKVFRSLGDIERKKNQIAFMKAFLQQKMTLGNITKLPGLIKTLNKNMKTSIDAGDILTSYMGTLKDLALSKYKIESTTIIGKNTTINGSYCYIVGKIEDVNN</sequence>
<feature type="transmembrane region" description="Helical" evidence="2">
    <location>
        <begin position="7"/>
        <end position="30"/>
    </location>
</feature>
<dbReference type="PATRIC" id="fig|398512.5.peg.2368"/>
<feature type="domain" description="Cell envelope-related transcriptional attenuator" evidence="3">
    <location>
        <begin position="106"/>
        <end position="283"/>
    </location>
</feature>
<dbReference type="RefSeq" id="WP_050753369.1">
    <property type="nucleotide sequence ID" value="NZ_KN050765.1"/>
</dbReference>
<keyword evidence="2" id="KW-0812">Transmembrane</keyword>
<evidence type="ECO:0000256" key="2">
    <source>
        <dbReference type="SAM" id="Phobius"/>
    </source>
</evidence>
<reference evidence="5" key="1">
    <citation type="submission" date="2015-07" db="EMBL/GenBank/DDBJ databases">
        <title>Near-Complete Genome Sequence of the Cellulolytic Bacterium Bacteroides (Pseudobacteroides) cellulosolvens ATCC 35603.</title>
        <authorList>
            <person name="Dassa B."/>
            <person name="Utturkar S.M."/>
            <person name="Klingeman D.M."/>
            <person name="Hurt R.A."/>
            <person name="Keller M."/>
            <person name="Xu J."/>
            <person name="Reddy Y.H.K."/>
            <person name="Borovok I."/>
            <person name="Grinberg I.R."/>
            <person name="Lamed R."/>
            <person name="Zhivin O."/>
            <person name="Bayer E.A."/>
            <person name="Brown S.D."/>
        </authorList>
    </citation>
    <scope>NUCLEOTIDE SEQUENCE [LARGE SCALE GENOMIC DNA]</scope>
    <source>
        <strain evidence="5">DSM 2933</strain>
    </source>
</reference>
<dbReference type="AlphaFoldDB" id="A0A0L6JNR1"/>
<comment type="similarity">
    <text evidence="1">Belongs to the LytR/CpsA/Psr (LCP) family.</text>
</comment>
<evidence type="ECO:0000259" key="3">
    <source>
        <dbReference type="Pfam" id="PF03816"/>
    </source>
</evidence>